<feature type="transmembrane region" description="Helical" evidence="2">
    <location>
        <begin position="140"/>
        <end position="158"/>
    </location>
</feature>
<reference evidence="3" key="1">
    <citation type="submission" date="2018-02" db="EMBL/GenBank/DDBJ databases">
        <authorList>
            <person name="Cohen D.B."/>
            <person name="Kent A.D."/>
        </authorList>
    </citation>
    <scope>NUCLEOTIDE SEQUENCE</scope>
</reference>
<organism evidence="3">
    <name type="scientific">Fagus sylvatica</name>
    <name type="common">Beechnut</name>
    <dbReference type="NCBI Taxonomy" id="28930"/>
    <lineage>
        <taxon>Eukaryota</taxon>
        <taxon>Viridiplantae</taxon>
        <taxon>Streptophyta</taxon>
        <taxon>Embryophyta</taxon>
        <taxon>Tracheophyta</taxon>
        <taxon>Spermatophyta</taxon>
        <taxon>Magnoliopsida</taxon>
        <taxon>eudicotyledons</taxon>
        <taxon>Gunneridae</taxon>
        <taxon>Pentapetalae</taxon>
        <taxon>rosids</taxon>
        <taxon>fabids</taxon>
        <taxon>Fagales</taxon>
        <taxon>Fagaceae</taxon>
        <taxon>Fagus</taxon>
    </lineage>
</organism>
<dbReference type="PANTHER" id="PTHR46033">
    <property type="entry name" value="PROTEIN MAIN-LIKE 2"/>
    <property type="match status" value="1"/>
</dbReference>
<keyword evidence="2" id="KW-0812">Transmembrane</keyword>
<dbReference type="GO" id="GO:0010073">
    <property type="term" value="P:meristem maintenance"/>
    <property type="evidence" value="ECO:0007669"/>
    <property type="project" value="InterPro"/>
</dbReference>
<protein>
    <recommendedName>
        <fullName evidence="4">Aminotransferase-like plant mobile domain-containing protein</fullName>
    </recommendedName>
</protein>
<feature type="region of interest" description="Disordered" evidence="1">
    <location>
        <begin position="506"/>
        <end position="571"/>
    </location>
</feature>
<evidence type="ECO:0000256" key="1">
    <source>
        <dbReference type="SAM" id="MobiDB-lite"/>
    </source>
</evidence>
<feature type="compositionally biased region" description="Basic and acidic residues" evidence="1">
    <location>
        <begin position="506"/>
        <end position="562"/>
    </location>
</feature>
<name>A0A2N9F949_FAGSY</name>
<evidence type="ECO:0000313" key="3">
    <source>
        <dbReference type="EMBL" id="SPC83678.1"/>
    </source>
</evidence>
<accession>A0A2N9F949</accession>
<evidence type="ECO:0000256" key="2">
    <source>
        <dbReference type="SAM" id="Phobius"/>
    </source>
</evidence>
<dbReference type="AlphaFoldDB" id="A0A2N9F949"/>
<gene>
    <name evidence="3" type="ORF">FSB_LOCUS11560</name>
</gene>
<proteinExistence type="predicted"/>
<sequence>MVKFSSNTDPCGRAIQIIEALPAAQHITDVLIPRESIQSSSSSASTSPRFGLGPSFLSFPEDLSPIFPCHSHFASSYQKRQMKWGEWDIFSTSVTWYKASNSWFSWVARLAITKLEKWKMLGINEAIRASKYDIPINPSLLISLLSFCSLVINTFSFLKRYMTLTVANVFALMCLLPMGAFAHNLMVVGKSPDEDILNGMPLNYSDFVKEMKANGAPVDLSSFVLGELYQAMFLLSTEPKQSHGGLVWLRKVWAYSYFPSITPELHPTIVPWSYGEAWMHARYPEKVPSYPTCFKLFNDASKRTSPEDFMPFEVKKYGSKDFQKFSSQGFFRGDSAWGACLQSRDLVVIRFTNAVIDRVTAYNSELAEVAFDLRNQLMRLPTSSEQGTHILTKRKTPKVEKVDPAASVKGAKPSGKKLIKIVAKKSTTKKPKVVEVTPETPIIEFEPLDEELDDTTTLFVLIRETRAEEAERKRLEVEVEESRKAEKAEERIAEIERRLEIKKKEKAEVEQKKQQELKKRKKEKEEKEKKKKEKEEKEEVERKEKEKKEEAKAASRKVEHQRAQVVPGEGKVTKQAGEIAAMPSQKVTQPVIEVETLIEAATSSIEATTPLAQNMPEGLGDIDKLLEDVSLTLQQYQTPTKTSSILTPLEPTRDQLQATVDQLKDFLQKPAGVVLLDASLVDQFQ</sequence>
<feature type="region of interest" description="Disordered" evidence="1">
    <location>
        <begin position="471"/>
        <end position="490"/>
    </location>
</feature>
<feature type="transmembrane region" description="Helical" evidence="2">
    <location>
        <begin position="165"/>
        <end position="186"/>
    </location>
</feature>
<dbReference type="PANTHER" id="PTHR46033:SF65">
    <property type="entry name" value="AMINOTRANSFERASE-LIKE PLANT MOBILE DOMAIN-CONTAINING PROTEIN"/>
    <property type="match status" value="1"/>
</dbReference>
<keyword evidence="2" id="KW-1133">Transmembrane helix</keyword>
<keyword evidence="2" id="KW-0472">Membrane</keyword>
<evidence type="ECO:0008006" key="4">
    <source>
        <dbReference type="Google" id="ProtNLM"/>
    </source>
</evidence>
<dbReference type="EMBL" id="OIVN01000664">
    <property type="protein sequence ID" value="SPC83678.1"/>
    <property type="molecule type" value="Genomic_DNA"/>
</dbReference>
<dbReference type="InterPro" id="IPR044824">
    <property type="entry name" value="MAIN-like"/>
</dbReference>